<dbReference type="InterPro" id="IPR006142">
    <property type="entry name" value="INTEIN"/>
</dbReference>
<dbReference type="GO" id="GO:0003677">
    <property type="term" value="F:DNA binding"/>
    <property type="evidence" value="ECO:0007669"/>
    <property type="project" value="InterPro"/>
</dbReference>
<dbReference type="Pfam" id="PF05204">
    <property type="entry name" value="Hom_end"/>
    <property type="match status" value="1"/>
</dbReference>
<dbReference type="PRINTS" id="PR00379">
    <property type="entry name" value="INTEIN"/>
</dbReference>
<dbReference type="InterPro" id="IPR036844">
    <property type="entry name" value="Hint_dom_sf"/>
</dbReference>
<keyword evidence="2" id="KW-0378">Hydrolase</keyword>
<dbReference type="Pfam" id="PF05203">
    <property type="entry name" value="Hom_end_hint"/>
    <property type="match status" value="1"/>
</dbReference>
<dbReference type="SUPFAM" id="SSF52540">
    <property type="entry name" value="P-loop containing nucleoside triphosphate hydrolases"/>
    <property type="match status" value="1"/>
</dbReference>
<dbReference type="PROSITE" id="PS51192">
    <property type="entry name" value="HELICASE_ATP_BIND_1"/>
    <property type="match status" value="1"/>
</dbReference>
<feature type="domain" description="DOD-type homing endonuclease" evidence="5">
    <location>
        <begin position="248"/>
        <end position="377"/>
    </location>
</feature>
<reference evidence="7" key="1">
    <citation type="journal article" date="2020" name="Nature">
        <title>Giant virus diversity and host interactions through global metagenomics.</title>
        <authorList>
            <person name="Schulz F."/>
            <person name="Roux S."/>
            <person name="Paez-Espino D."/>
            <person name="Jungbluth S."/>
            <person name="Walsh D.A."/>
            <person name="Denef V.J."/>
            <person name="McMahon K.D."/>
            <person name="Konstantinidis K.T."/>
            <person name="Eloe-Fadrosh E.A."/>
            <person name="Kyrpides N.C."/>
            <person name="Woyke T."/>
        </authorList>
    </citation>
    <scope>NUCLEOTIDE SEQUENCE</scope>
    <source>
        <strain evidence="7">GVMAG-M-3300021425-30</strain>
    </source>
</reference>
<keyword evidence="3" id="KW-0347">Helicase</keyword>
<dbReference type="SUPFAM" id="SSF55608">
    <property type="entry name" value="Homing endonucleases"/>
    <property type="match status" value="2"/>
</dbReference>
<dbReference type="Gene3D" id="2.170.16.10">
    <property type="entry name" value="Hedgehog/Intein (Hint) domain"/>
    <property type="match status" value="1"/>
</dbReference>
<evidence type="ECO:0000256" key="2">
    <source>
        <dbReference type="ARBA" id="ARBA00022801"/>
    </source>
</evidence>
<dbReference type="GO" id="GO:0004386">
    <property type="term" value="F:helicase activity"/>
    <property type="evidence" value="ECO:0007669"/>
    <property type="project" value="UniProtKB-KW"/>
</dbReference>
<evidence type="ECO:0000259" key="6">
    <source>
        <dbReference type="PROSITE" id="PS51192"/>
    </source>
</evidence>
<dbReference type="GO" id="GO:0016787">
    <property type="term" value="F:hydrolase activity"/>
    <property type="evidence" value="ECO:0007669"/>
    <property type="project" value="UniProtKB-KW"/>
</dbReference>
<dbReference type="SMART" id="SM00487">
    <property type="entry name" value="DEXDc"/>
    <property type="match status" value="1"/>
</dbReference>
<dbReference type="InterPro" id="IPR006935">
    <property type="entry name" value="Helicase/UvrB_N"/>
</dbReference>
<dbReference type="Gene3D" id="3.40.50.300">
    <property type="entry name" value="P-loop containing nucleotide triphosphate hydrolases"/>
    <property type="match status" value="2"/>
</dbReference>
<dbReference type="GO" id="GO:0004519">
    <property type="term" value="F:endonuclease activity"/>
    <property type="evidence" value="ECO:0007669"/>
    <property type="project" value="InterPro"/>
</dbReference>
<accession>A0A6C0CR72</accession>
<evidence type="ECO:0000256" key="3">
    <source>
        <dbReference type="ARBA" id="ARBA00022806"/>
    </source>
</evidence>
<protein>
    <recommendedName>
        <fullName evidence="8">DOD-type homing endonuclease domain-containing protein</fullName>
    </recommendedName>
</protein>
<dbReference type="Gene3D" id="3.10.28.10">
    <property type="entry name" value="Homing endonucleases"/>
    <property type="match status" value="1"/>
</dbReference>
<name>A0A6C0CR72_9ZZZZ</name>
<sequence>MSEATYLGNKGYTIYKECLEVEDQKFIREKLTVKPYIPKSPVQPPSFCVYAEGHNKFYLPKYFGVEHFGEPEGMRISDGDDISITFKGKLRDYQEPIVEAYMNSTKNKWGGGGLLDIPCGYGKCHGIDTPIMMYDGSVKMVQDIKIGDQLMGDDSTPRNVLSLARGREKLYKVIPRKGESYVVNESHILSLKCATNHSKRMKKNSVIDISVKDWLNLPKSFHGRAGVLYGYRVPVEFEYKWVDIDPYFLGLWLGDGNSRTTSITTVDIEIENYLTEFARKENMNIRRHDKNNIGWALSTPRGKPNHVLCHLKQLNMINNKHIPSQYKCNSREVQLHVLAGLIDSDGSLINGHRGYDIIQKNEKLLDDIIYIARSLGFAAYKKECKKSCMYKGEKREGTYFRTNIHGPGIEDIPVKVKRKMCKSERKQIKDVLKTRIVVIEHEEEGDYYGFTLDGNNRYLLGDFQVTHNTAMGLYISAALKKKTLVIVHKSFLLNQWIERIREFVPNAKVGRIQGQIIDIEGKDIVIGMLQSLSMKNYPASMFDSFGLTIVDECHHISSEVFSRSLLKVVTKYTLGLSATMNRKDGLTDVFKMFLGDVVYKINRETEDNVLIKRIDYKSNDEEFEETIYDYRGNPQYSSMITKLCDYNYRSEFILKVIQKELEEKKDQQIMLLGQNKSILKYLHDAIEYRNIATVGYYVGGMKEEDLKISERKKIVVATYAMAAEGLDIKSLTTLMLVTPRTDVVQAVGRILRVKHERPLVVDFVDTHDVFQRQWKKRFTFYKKNKYKVIQTDNFKYMKGEWEDVPYSSKRKKKTVKEGSINKCLINLKL</sequence>
<dbReference type="InterPro" id="IPR027434">
    <property type="entry name" value="Homing_endonucl"/>
</dbReference>
<evidence type="ECO:0000256" key="1">
    <source>
        <dbReference type="ARBA" id="ARBA00022741"/>
    </source>
</evidence>
<evidence type="ECO:0000313" key="7">
    <source>
        <dbReference type="EMBL" id="QHT06360.1"/>
    </source>
</evidence>
<dbReference type="InterPro" id="IPR027417">
    <property type="entry name" value="P-loop_NTPase"/>
</dbReference>
<dbReference type="InterPro" id="IPR004042">
    <property type="entry name" value="Intein_endonuc_central"/>
</dbReference>
<organism evidence="7">
    <name type="scientific">viral metagenome</name>
    <dbReference type="NCBI Taxonomy" id="1070528"/>
    <lineage>
        <taxon>unclassified sequences</taxon>
        <taxon>metagenomes</taxon>
        <taxon>organismal metagenomes</taxon>
    </lineage>
</organism>
<evidence type="ECO:0008006" key="8">
    <source>
        <dbReference type="Google" id="ProtNLM"/>
    </source>
</evidence>
<feature type="domain" description="Helicase ATP-binding" evidence="6">
    <location>
        <begin position="448"/>
        <end position="598"/>
    </location>
</feature>
<dbReference type="InterPro" id="IPR007869">
    <property type="entry name" value="Homing_endonuc_PI-Sce"/>
</dbReference>
<dbReference type="EMBL" id="MN739467">
    <property type="protein sequence ID" value="QHT06360.1"/>
    <property type="molecule type" value="Genomic_DNA"/>
</dbReference>
<dbReference type="InterPro" id="IPR050615">
    <property type="entry name" value="ATP-dep_DNA_Helicase"/>
</dbReference>
<dbReference type="PROSITE" id="PS50819">
    <property type="entry name" value="INTEIN_ENDONUCLEASE"/>
    <property type="match status" value="1"/>
</dbReference>
<dbReference type="InterPro" id="IPR014001">
    <property type="entry name" value="Helicase_ATP-bd"/>
</dbReference>
<evidence type="ECO:0000256" key="4">
    <source>
        <dbReference type="ARBA" id="ARBA00022840"/>
    </source>
</evidence>
<dbReference type="Pfam" id="PF04851">
    <property type="entry name" value="ResIII"/>
    <property type="match status" value="1"/>
</dbReference>
<dbReference type="PANTHER" id="PTHR11274:SF0">
    <property type="entry name" value="GENERAL TRANSCRIPTION AND DNA REPAIR FACTOR IIH HELICASE SUBUNIT XPB"/>
    <property type="match status" value="1"/>
</dbReference>
<evidence type="ECO:0000259" key="5">
    <source>
        <dbReference type="PROSITE" id="PS50819"/>
    </source>
</evidence>
<dbReference type="AlphaFoldDB" id="A0A6C0CR72"/>
<keyword evidence="4" id="KW-0067">ATP-binding</keyword>
<dbReference type="CDD" id="cd18785">
    <property type="entry name" value="SF2_C"/>
    <property type="match status" value="1"/>
</dbReference>
<dbReference type="GO" id="GO:0016539">
    <property type="term" value="P:intein-mediated protein splicing"/>
    <property type="evidence" value="ECO:0007669"/>
    <property type="project" value="InterPro"/>
</dbReference>
<proteinExistence type="predicted"/>
<dbReference type="InterPro" id="IPR007868">
    <property type="entry name" value="Hom_end_hint"/>
</dbReference>
<dbReference type="GO" id="GO:0005524">
    <property type="term" value="F:ATP binding"/>
    <property type="evidence" value="ECO:0007669"/>
    <property type="project" value="UniProtKB-KW"/>
</dbReference>
<dbReference type="PANTHER" id="PTHR11274">
    <property type="entry name" value="RAD25/XP-B DNA REPAIR HELICASE"/>
    <property type="match status" value="1"/>
</dbReference>
<dbReference type="SUPFAM" id="SSF51294">
    <property type="entry name" value="Hedgehog/intein (Hint) domain"/>
    <property type="match status" value="1"/>
</dbReference>
<keyword evidence="1" id="KW-0547">Nucleotide-binding</keyword>
<dbReference type="CDD" id="cd17926">
    <property type="entry name" value="DEXHc_RE"/>
    <property type="match status" value="1"/>
</dbReference>